<accession>A0A6C0LG61</accession>
<proteinExistence type="predicted"/>
<organism evidence="1">
    <name type="scientific">viral metagenome</name>
    <dbReference type="NCBI Taxonomy" id="1070528"/>
    <lineage>
        <taxon>unclassified sequences</taxon>
        <taxon>metagenomes</taxon>
        <taxon>organismal metagenomes</taxon>
    </lineage>
</organism>
<protein>
    <submittedName>
        <fullName evidence="1">Uncharacterized protein</fullName>
    </submittedName>
</protein>
<evidence type="ECO:0000313" key="1">
    <source>
        <dbReference type="EMBL" id="QHU28681.1"/>
    </source>
</evidence>
<sequence length="162" mass="19319">MSLFIILPNDILKLIQEHLCATIIQNTFKLHRPLSILECGDRIMILNKKIYQNTTKMNGNIKKIYGTMIEINEKFSKIKLLPRIIPHWKRCNINFWNNYQYFLKDYSFPYYIPKVINVSNDKIIKLNNWNGKINVIDGSKRLSFNEIKCNSFKKSNMLGYYF</sequence>
<name>A0A6C0LG61_9ZZZZ</name>
<dbReference type="AlphaFoldDB" id="A0A6C0LG61"/>
<dbReference type="EMBL" id="MN740474">
    <property type="protein sequence ID" value="QHU28681.1"/>
    <property type="molecule type" value="Genomic_DNA"/>
</dbReference>
<reference evidence="1" key="1">
    <citation type="journal article" date="2020" name="Nature">
        <title>Giant virus diversity and host interactions through global metagenomics.</title>
        <authorList>
            <person name="Schulz F."/>
            <person name="Roux S."/>
            <person name="Paez-Espino D."/>
            <person name="Jungbluth S."/>
            <person name="Walsh D.A."/>
            <person name="Denef V.J."/>
            <person name="McMahon K.D."/>
            <person name="Konstantinidis K.T."/>
            <person name="Eloe-Fadrosh E.A."/>
            <person name="Kyrpides N.C."/>
            <person name="Woyke T."/>
        </authorList>
    </citation>
    <scope>NUCLEOTIDE SEQUENCE</scope>
    <source>
        <strain evidence="1">GVMAG-M-3300027791-30</strain>
    </source>
</reference>